<evidence type="ECO:0000256" key="3">
    <source>
        <dbReference type="ARBA" id="ARBA00023221"/>
    </source>
</evidence>
<dbReference type="InterPro" id="IPR020904">
    <property type="entry name" value="Sc_DH/Rdtase_CS"/>
</dbReference>
<dbReference type="Proteomes" id="UP000003803">
    <property type="component" value="Unassembled WGS sequence"/>
</dbReference>
<evidence type="ECO:0000256" key="1">
    <source>
        <dbReference type="ARBA" id="ARBA00006484"/>
    </source>
</evidence>
<comment type="caution">
    <text evidence="5">The sequence shown here is derived from an EMBL/GenBank/DDBJ whole genome shotgun (WGS) entry which is preliminary data.</text>
</comment>
<evidence type="ECO:0000259" key="4">
    <source>
        <dbReference type="SMART" id="SM00822"/>
    </source>
</evidence>
<dbReference type="PANTHER" id="PTHR42879:SF2">
    <property type="entry name" value="3-OXOACYL-[ACYL-CARRIER-PROTEIN] REDUCTASE FABG"/>
    <property type="match status" value="1"/>
</dbReference>
<feature type="domain" description="Ketoreductase" evidence="4">
    <location>
        <begin position="25"/>
        <end position="205"/>
    </location>
</feature>
<dbReference type="eggNOG" id="COG1028">
    <property type="taxonomic scope" value="Bacteria"/>
</dbReference>
<dbReference type="InterPro" id="IPR057326">
    <property type="entry name" value="KR_dom"/>
</dbReference>
<comment type="similarity">
    <text evidence="1">Belongs to the short-chain dehydrogenases/reductases (SDR) family.</text>
</comment>
<dbReference type="Gene3D" id="3.40.50.720">
    <property type="entry name" value="NAD(P)-binding Rossmann-like Domain"/>
    <property type="match status" value="1"/>
</dbReference>
<keyword evidence="2" id="KW-0560">Oxidoreductase</keyword>
<accession>B0PF46</accession>
<name>B0PF46_9FIRM</name>
<dbReference type="Pfam" id="PF13561">
    <property type="entry name" value="adh_short_C2"/>
    <property type="match status" value="1"/>
</dbReference>
<dbReference type="FunFam" id="3.40.50.720:FF:000173">
    <property type="entry name" value="3-oxoacyl-[acyl-carrier protein] reductase"/>
    <property type="match status" value="1"/>
</dbReference>
<evidence type="ECO:0000256" key="2">
    <source>
        <dbReference type="ARBA" id="ARBA00023002"/>
    </source>
</evidence>
<dbReference type="PRINTS" id="PR00080">
    <property type="entry name" value="SDRFAMILY"/>
</dbReference>
<evidence type="ECO:0000313" key="6">
    <source>
        <dbReference type="Proteomes" id="UP000003803"/>
    </source>
</evidence>
<dbReference type="SUPFAM" id="SSF51735">
    <property type="entry name" value="NAD(P)-binding Rossmann-fold domains"/>
    <property type="match status" value="1"/>
</dbReference>
<dbReference type="STRING" id="169435.ERS852551_00354"/>
<dbReference type="AlphaFoldDB" id="B0PF46"/>
<reference evidence="5" key="1">
    <citation type="submission" date="2007-11" db="EMBL/GenBank/DDBJ databases">
        <authorList>
            <person name="Fulton L."/>
            <person name="Clifton S."/>
            <person name="Fulton B."/>
            <person name="Xu J."/>
            <person name="Minx P."/>
            <person name="Pepin K.H."/>
            <person name="Johnson M."/>
            <person name="Thiruvilangam P."/>
            <person name="Bhonagiri V."/>
            <person name="Nash W.E."/>
            <person name="Mardis E.R."/>
            <person name="Wilson R.K."/>
        </authorList>
    </citation>
    <scope>NUCLEOTIDE SEQUENCE [LARGE SCALE GENOMIC DNA]</scope>
    <source>
        <strain evidence="5">DSM 17241</strain>
    </source>
</reference>
<evidence type="ECO:0000313" key="5">
    <source>
        <dbReference type="EMBL" id="EDS09979.1"/>
    </source>
</evidence>
<dbReference type="InterPro" id="IPR050259">
    <property type="entry name" value="SDR"/>
</dbReference>
<dbReference type="PANTHER" id="PTHR42879">
    <property type="entry name" value="3-OXOACYL-(ACYL-CARRIER-PROTEIN) REDUCTASE"/>
    <property type="match status" value="1"/>
</dbReference>
<gene>
    <name evidence="5" type="ORF">ANACOL_03425</name>
</gene>
<dbReference type="NCBIfam" id="NF005559">
    <property type="entry name" value="PRK07231.1"/>
    <property type="match status" value="1"/>
</dbReference>
<dbReference type="NCBIfam" id="NF047420">
    <property type="entry name" value="EF_P_mod_YmfI"/>
    <property type="match status" value="1"/>
</dbReference>
<dbReference type="InterPro" id="IPR002347">
    <property type="entry name" value="SDR_fam"/>
</dbReference>
<proteinExistence type="inferred from homology"/>
<dbReference type="PRINTS" id="PR00081">
    <property type="entry name" value="GDHRDH"/>
</dbReference>
<dbReference type="GO" id="GO:0032787">
    <property type="term" value="P:monocarboxylic acid metabolic process"/>
    <property type="evidence" value="ECO:0007669"/>
    <property type="project" value="UniProtKB-ARBA"/>
</dbReference>
<dbReference type="GO" id="GO:0008202">
    <property type="term" value="P:steroid metabolic process"/>
    <property type="evidence" value="ECO:0007669"/>
    <property type="project" value="UniProtKB-KW"/>
</dbReference>
<sequence>MDADGIQAVSAYGGGFCLWRAYMSQTVLITGASRGIGRACAAAFARKGYGVAACYHQNEAAARSLLDELSAAGCDAALFRADLSAEAQAVRTAAQALERFGHIDVVINNAGIAQQKLLCDITAEDWARMLGVNVTGMFYICRALLPQMIRRKYGRIVNVSSIWGISGASCEVHYSASKAAVIGFTKALAKEVGPSGITVNCIAPGVIDTDMNAQLDPESLEALRLETPLGTLGTPEDVARLALFLASEGAGFITGQVIAADGGFL</sequence>
<dbReference type="HOGENOM" id="CLU_010194_1_3_9"/>
<dbReference type="PROSITE" id="PS00061">
    <property type="entry name" value="ADH_SHORT"/>
    <property type="match status" value="1"/>
</dbReference>
<reference evidence="5" key="2">
    <citation type="submission" date="2013-09" db="EMBL/GenBank/DDBJ databases">
        <title>Draft genome sequence of Anaerotruncus colihominis(DSM 17241).</title>
        <authorList>
            <person name="Sudarsanam P."/>
            <person name="Ley R."/>
            <person name="Guruge J."/>
            <person name="Turnbaugh P.J."/>
            <person name="Mahowald M."/>
            <person name="Liep D."/>
            <person name="Gordon J."/>
        </authorList>
    </citation>
    <scope>NUCLEOTIDE SEQUENCE</scope>
    <source>
        <strain evidence="5">DSM 17241</strain>
    </source>
</reference>
<keyword evidence="3" id="KW-0753">Steroid metabolism</keyword>
<dbReference type="NCBIfam" id="NF009466">
    <property type="entry name" value="PRK12826.1-2"/>
    <property type="match status" value="1"/>
</dbReference>
<dbReference type="InterPro" id="IPR036291">
    <property type="entry name" value="NAD(P)-bd_dom_sf"/>
</dbReference>
<keyword evidence="3" id="KW-0443">Lipid metabolism</keyword>
<dbReference type="SMART" id="SM00822">
    <property type="entry name" value="PKS_KR"/>
    <property type="match status" value="1"/>
</dbReference>
<organism evidence="5 6">
    <name type="scientific">Anaerotruncus colihominis DSM 17241</name>
    <dbReference type="NCBI Taxonomy" id="445972"/>
    <lineage>
        <taxon>Bacteria</taxon>
        <taxon>Bacillati</taxon>
        <taxon>Bacillota</taxon>
        <taxon>Clostridia</taxon>
        <taxon>Eubacteriales</taxon>
        <taxon>Oscillospiraceae</taxon>
        <taxon>Anaerotruncus</taxon>
    </lineage>
</organism>
<dbReference type="GO" id="GO:0016491">
    <property type="term" value="F:oxidoreductase activity"/>
    <property type="evidence" value="ECO:0007669"/>
    <property type="project" value="UniProtKB-KW"/>
</dbReference>
<protein>
    <submittedName>
        <fullName evidence="5">Oxidoreductase, short chain dehydrogenase/reductase family protein</fullName>
    </submittedName>
</protein>
<keyword evidence="6" id="KW-1185">Reference proteome</keyword>
<dbReference type="EMBL" id="ABGD02000025">
    <property type="protein sequence ID" value="EDS09979.1"/>
    <property type="molecule type" value="Genomic_DNA"/>
</dbReference>